<keyword evidence="3" id="KW-1185">Reference proteome</keyword>
<gene>
    <name evidence="2" type="ORF">EJ03DRAFT_311323</name>
</gene>
<proteinExistence type="predicted"/>
<dbReference type="CDD" id="cd06558">
    <property type="entry name" value="crotonase-like"/>
    <property type="match status" value="1"/>
</dbReference>
<dbReference type="SUPFAM" id="SSF52096">
    <property type="entry name" value="ClpP/crotonase"/>
    <property type="match status" value="1"/>
</dbReference>
<dbReference type="PANTHER" id="PTHR11941:SF75">
    <property type="entry name" value="ENOYL-COA HYDRATASE_ISOMERASE FAMILY PROTEIN"/>
    <property type="match status" value="1"/>
</dbReference>
<keyword evidence="1" id="KW-0843">Virulence</keyword>
<dbReference type="Gene3D" id="3.90.226.10">
    <property type="entry name" value="2-enoyl-CoA Hydratase, Chain A, domain 1"/>
    <property type="match status" value="1"/>
</dbReference>
<evidence type="ECO:0000256" key="1">
    <source>
        <dbReference type="ARBA" id="ARBA00023026"/>
    </source>
</evidence>
<dbReference type="OrthoDB" id="1696280at2759"/>
<dbReference type="GO" id="GO:0004165">
    <property type="term" value="F:delta(3)-delta(2)-enoyl-CoA isomerase activity"/>
    <property type="evidence" value="ECO:0007669"/>
    <property type="project" value="TreeGrafter"/>
</dbReference>
<accession>A0A6G1LAK6</accession>
<dbReference type="GO" id="GO:0006635">
    <property type="term" value="P:fatty acid beta-oxidation"/>
    <property type="evidence" value="ECO:0007669"/>
    <property type="project" value="TreeGrafter"/>
</dbReference>
<dbReference type="InterPro" id="IPR029045">
    <property type="entry name" value="ClpP/crotonase-like_dom_sf"/>
</dbReference>
<evidence type="ECO:0000313" key="3">
    <source>
        <dbReference type="Proteomes" id="UP000799436"/>
    </source>
</evidence>
<dbReference type="EMBL" id="ML995829">
    <property type="protein sequence ID" value="KAF2769971.1"/>
    <property type="molecule type" value="Genomic_DNA"/>
</dbReference>
<organism evidence="2 3">
    <name type="scientific">Teratosphaeria nubilosa</name>
    <dbReference type="NCBI Taxonomy" id="161662"/>
    <lineage>
        <taxon>Eukaryota</taxon>
        <taxon>Fungi</taxon>
        <taxon>Dikarya</taxon>
        <taxon>Ascomycota</taxon>
        <taxon>Pezizomycotina</taxon>
        <taxon>Dothideomycetes</taxon>
        <taxon>Dothideomycetidae</taxon>
        <taxon>Mycosphaerellales</taxon>
        <taxon>Teratosphaeriaceae</taxon>
        <taxon>Teratosphaeria</taxon>
    </lineage>
</organism>
<sequence length="250" mass="27588">MSTEKPESIINEPDLALDRHDGNIFVLTMRKAPENRLNSAYAQKLIAAYNTVRQLLGPDTEGAVITQGNDAKFWCTGLELDEADTNPHANTSGFFPLLATLLDFPYPTIALLTGHTFGGATPFALSHDYRLMNSRRGYISMPPVNLGLHFPGIGTLPRLKLRPEVARKMLLEAHRWTGTEALRDGIVDAVAEPGVMFEEALAVARRWKGKARMGVYSVLRNELYGEAARAFREISYVYGRSTGAPAKAKI</sequence>
<dbReference type="Pfam" id="PF00378">
    <property type="entry name" value="ECH_1"/>
    <property type="match status" value="1"/>
</dbReference>
<protein>
    <submittedName>
        <fullName evidence="2">ClpP/crotonase</fullName>
    </submittedName>
</protein>
<dbReference type="InterPro" id="IPR001753">
    <property type="entry name" value="Enoyl-CoA_hydra/iso"/>
</dbReference>
<dbReference type="FunFam" id="3.90.226.10:FF:000113">
    <property type="entry name" value="Enoyl-CoA hydratase/isomerase family protein (AFU_orthologue AFUA_2G14850)"/>
    <property type="match status" value="1"/>
</dbReference>
<name>A0A6G1LAK6_9PEZI</name>
<dbReference type="GO" id="GO:0005777">
    <property type="term" value="C:peroxisome"/>
    <property type="evidence" value="ECO:0007669"/>
    <property type="project" value="TreeGrafter"/>
</dbReference>
<dbReference type="AlphaFoldDB" id="A0A6G1LAK6"/>
<reference evidence="2" key="1">
    <citation type="journal article" date="2020" name="Stud. Mycol.">
        <title>101 Dothideomycetes genomes: a test case for predicting lifestyles and emergence of pathogens.</title>
        <authorList>
            <person name="Haridas S."/>
            <person name="Albert R."/>
            <person name="Binder M."/>
            <person name="Bloem J."/>
            <person name="Labutti K."/>
            <person name="Salamov A."/>
            <person name="Andreopoulos B."/>
            <person name="Baker S."/>
            <person name="Barry K."/>
            <person name="Bills G."/>
            <person name="Bluhm B."/>
            <person name="Cannon C."/>
            <person name="Castanera R."/>
            <person name="Culley D."/>
            <person name="Daum C."/>
            <person name="Ezra D."/>
            <person name="Gonzalez J."/>
            <person name="Henrissat B."/>
            <person name="Kuo A."/>
            <person name="Liang C."/>
            <person name="Lipzen A."/>
            <person name="Lutzoni F."/>
            <person name="Magnuson J."/>
            <person name="Mondo S."/>
            <person name="Nolan M."/>
            <person name="Ohm R."/>
            <person name="Pangilinan J."/>
            <person name="Park H.-J."/>
            <person name="Ramirez L."/>
            <person name="Alfaro M."/>
            <person name="Sun H."/>
            <person name="Tritt A."/>
            <person name="Yoshinaga Y."/>
            <person name="Zwiers L.-H."/>
            <person name="Turgeon B."/>
            <person name="Goodwin S."/>
            <person name="Spatafora J."/>
            <person name="Crous P."/>
            <person name="Grigoriev I."/>
        </authorList>
    </citation>
    <scope>NUCLEOTIDE SEQUENCE</scope>
    <source>
        <strain evidence="2">CBS 116005</strain>
    </source>
</reference>
<dbReference type="PANTHER" id="PTHR11941">
    <property type="entry name" value="ENOYL-COA HYDRATASE-RELATED"/>
    <property type="match status" value="1"/>
</dbReference>
<evidence type="ECO:0000313" key="2">
    <source>
        <dbReference type="EMBL" id="KAF2769971.1"/>
    </source>
</evidence>
<dbReference type="Proteomes" id="UP000799436">
    <property type="component" value="Unassembled WGS sequence"/>
</dbReference>